<dbReference type="RefSeq" id="XP_014680804.1">
    <property type="nucleotide sequence ID" value="XM_014825318.1"/>
</dbReference>
<protein>
    <recommendedName>
        <fullName evidence="2">Protein aurora borealis</fullName>
    </recommendedName>
</protein>
<comment type="similarity">
    <text evidence="1">Belongs to the BORA family.</text>
</comment>
<dbReference type="RefSeq" id="XP_014680805.1">
    <property type="nucleotide sequence ID" value="XM_014825319.1"/>
</dbReference>
<feature type="region of interest" description="Disordered" evidence="6">
    <location>
        <begin position="367"/>
        <end position="418"/>
    </location>
</feature>
<evidence type="ECO:0000256" key="4">
    <source>
        <dbReference type="ARBA" id="ARBA00022776"/>
    </source>
</evidence>
<evidence type="ECO:0000313" key="7">
    <source>
        <dbReference type="Proteomes" id="UP000695022"/>
    </source>
</evidence>
<feature type="compositionally biased region" description="Polar residues" evidence="6">
    <location>
        <begin position="408"/>
        <end position="418"/>
    </location>
</feature>
<keyword evidence="7" id="KW-1185">Reference proteome</keyword>
<keyword evidence="5" id="KW-0131">Cell cycle</keyword>
<dbReference type="PANTHER" id="PTHR14728:SF2">
    <property type="entry name" value="PROTEIN AURORA BOREALIS"/>
    <property type="match status" value="1"/>
</dbReference>
<proteinExistence type="inferred from homology"/>
<feature type="compositionally biased region" description="Low complexity" evidence="6">
    <location>
        <begin position="384"/>
        <end position="395"/>
    </location>
</feature>
<keyword evidence="3" id="KW-0132">Cell division</keyword>
<feature type="compositionally biased region" description="Polar residues" evidence="6">
    <location>
        <begin position="64"/>
        <end position="89"/>
    </location>
</feature>
<dbReference type="InterPro" id="IPR023252">
    <property type="entry name" value="Aurora_borealis_protein"/>
</dbReference>
<dbReference type="PANTHER" id="PTHR14728">
    <property type="entry name" value="PROTEIN AURORA BOREALIS"/>
    <property type="match status" value="1"/>
</dbReference>
<name>A0ABM1F8N4_PRICU</name>
<evidence type="ECO:0000313" key="8">
    <source>
        <dbReference type="RefSeq" id="XP_014680804.1"/>
    </source>
</evidence>
<feature type="region of interest" description="Disordered" evidence="6">
    <location>
        <begin position="442"/>
        <end position="461"/>
    </location>
</feature>
<feature type="region of interest" description="Disordered" evidence="6">
    <location>
        <begin position="60"/>
        <end position="141"/>
    </location>
</feature>
<evidence type="ECO:0000256" key="6">
    <source>
        <dbReference type="SAM" id="MobiDB-lite"/>
    </source>
</evidence>
<evidence type="ECO:0000256" key="3">
    <source>
        <dbReference type="ARBA" id="ARBA00022618"/>
    </source>
</evidence>
<evidence type="ECO:0000256" key="5">
    <source>
        <dbReference type="ARBA" id="ARBA00023306"/>
    </source>
</evidence>
<feature type="compositionally biased region" description="Low complexity" evidence="6">
    <location>
        <begin position="104"/>
        <end position="128"/>
    </location>
</feature>
<dbReference type="Proteomes" id="UP000695022">
    <property type="component" value="Unplaced"/>
</dbReference>
<feature type="region of interest" description="Disordered" evidence="6">
    <location>
        <begin position="502"/>
        <end position="526"/>
    </location>
</feature>
<evidence type="ECO:0000313" key="9">
    <source>
        <dbReference type="RefSeq" id="XP_014680805.1"/>
    </source>
</evidence>
<evidence type="ECO:0000256" key="2">
    <source>
        <dbReference type="ARBA" id="ARBA00020055"/>
    </source>
</evidence>
<gene>
    <name evidence="8 9" type="primary">LOC106820761</name>
</gene>
<accession>A0ABM1F8N4</accession>
<feature type="compositionally biased region" description="Low complexity" evidence="6">
    <location>
        <begin position="443"/>
        <end position="455"/>
    </location>
</feature>
<dbReference type="GeneID" id="106820761"/>
<organism evidence="7 9">
    <name type="scientific">Priapulus caudatus</name>
    <name type="common">Priapulid worm</name>
    <dbReference type="NCBI Taxonomy" id="37621"/>
    <lineage>
        <taxon>Eukaryota</taxon>
        <taxon>Metazoa</taxon>
        <taxon>Ecdysozoa</taxon>
        <taxon>Scalidophora</taxon>
        <taxon>Priapulida</taxon>
        <taxon>Priapulimorpha</taxon>
        <taxon>Priapulimorphida</taxon>
        <taxon>Priapulidae</taxon>
        <taxon>Priapulus</taxon>
    </lineage>
</organism>
<evidence type="ECO:0000256" key="1">
    <source>
        <dbReference type="ARBA" id="ARBA00010963"/>
    </source>
</evidence>
<keyword evidence="4" id="KW-0498">Mitosis</keyword>
<feature type="region of interest" description="Disordered" evidence="6">
    <location>
        <begin position="609"/>
        <end position="630"/>
    </location>
</feature>
<reference evidence="8 9" key="1">
    <citation type="submission" date="2025-05" db="UniProtKB">
        <authorList>
            <consortium name="RefSeq"/>
        </authorList>
    </citation>
    <scope>IDENTIFICATION</scope>
</reference>
<dbReference type="PRINTS" id="PR02038">
    <property type="entry name" value="AURORABORA"/>
</dbReference>
<dbReference type="Pfam" id="PF15280">
    <property type="entry name" value="BORA_N"/>
    <property type="match status" value="1"/>
</dbReference>
<sequence>MSQPYGELCSVMEPEPEEIRRAVQMNKSPMDHNAFVKSVCPSSDSPWHVFKTPNSTLVIHRSPRTNAGTSKTPSTFSLSKSPYESSTGGSVYHTGTPLKHLTYSSSSGSSTSKTPSGSRINPSSSGSSMLKTPSGPRINPFEIGLMDRLQAPSFSPSVFQNVPTPNKEERGFFWTIDELAVLQPVEMDERDHAQQQAQHHFLDHETESKFQSAIDEYFLRHAHTQLAASPSPNNQPVGPVAIERTAAIVTARNECVPNTSVKNQSPEDDCTGSATRKLQDASCQTTLTLPMNVNLEKLLAHYYTYQEEEPLNNSVLRRKLFFCEEANGISSDVAQVDDVASPGRGWHLVTGDQVEYDCDNSPEILSKFDVGPHHKVAPRASDTPPSQMNSPQMSPIGSLASGEKTPGATLSSAGSRMSQRLASVDDATVDCRSLSDIHSGQYGSFLSGSDGSSGDRVAHGNDSLVNHERASSKPETSFTERPTVTTARRNLTLSMICAMDADENSRGDDDAAAAGPLAASQPPTNLTSHDACMTGSHLMSTNQDTGYVTGSLQLTNHDSVYQSGFLSNTFGRNPSENLSELPVNKAKIANVAAVRAGDHANALKHQLLEDRSNSSEMEADSGRQSLTSEACKPLESLAMQKVAGKEPSTGSFFYWEPIVSSTPQKLRRCGTLADMDVSS</sequence>